<keyword evidence="4" id="KW-1185">Reference proteome</keyword>
<comment type="caution">
    <text evidence="3">The sequence shown here is derived from an EMBL/GenBank/DDBJ whole genome shotgun (WGS) entry which is preliminary data.</text>
</comment>
<sequence>MTKQEFLEKLAALLQDIPAEEREAALEFYRGYFDDAGEGREAEVIRELESPEKVAEQIKNGLKTGLGTDSYENAGSPYDKNTSSRPVPENYGSYEKQPKKSSGWWTFGIVCLVLFIGIPIGIPVLVTVFALALSALVCVALLAVAVAMVMAAGFFAGIVFLVVGVARLALAPGVALMFCGSGFICLAAGILLLLLLMWVIGRGVPACWRGIKWLCRKIFHRRGGARA</sequence>
<dbReference type="Proteomes" id="UP001197875">
    <property type="component" value="Unassembled WGS sequence"/>
</dbReference>
<protein>
    <submittedName>
        <fullName evidence="3">DUF1700 domain-containing protein</fullName>
    </submittedName>
</protein>
<feature type="transmembrane region" description="Helical" evidence="2">
    <location>
        <begin position="175"/>
        <end position="200"/>
    </location>
</feature>
<evidence type="ECO:0000313" key="3">
    <source>
        <dbReference type="EMBL" id="MCC2190112.1"/>
    </source>
</evidence>
<dbReference type="Pfam" id="PF22564">
    <property type="entry name" value="HAAS"/>
    <property type="match status" value="1"/>
</dbReference>
<evidence type="ECO:0000313" key="4">
    <source>
        <dbReference type="Proteomes" id="UP001197875"/>
    </source>
</evidence>
<feature type="region of interest" description="Disordered" evidence="1">
    <location>
        <begin position="64"/>
        <end position="100"/>
    </location>
</feature>
<reference evidence="3 4" key="1">
    <citation type="submission" date="2021-10" db="EMBL/GenBank/DDBJ databases">
        <title>Anaerobic single-cell dispensing facilitates the cultivation of human gut bacteria.</title>
        <authorList>
            <person name="Afrizal A."/>
        </authorList>
    </citation>
    <scope>NUCLEOTIDE SEQUENCE [LARGE SCALE GENOMIC DNA]</scope>
    <source>
        <strain evidence="3 4">CLA-AA-H277</strain>
    </source>
</reference>
<gene>
    <name evidence="3" type="ORF">LKD71_09885</name>
</gene>
<evidence type="ECO:0000256" key="2">
    <source>
        <dbReference type="SAM" id="Phobius"/>
    </source>
</evidence>
<evidence type="ECO:0000256" key="1">
    <source>
        <dbReference type="SAM" id="MobiDB-lite"/>
    </source>
</evidence>
<keyword evidence="2" id="KW-0472">Membrane</keyword>
<feature type="transmembrane region" description="Helical" evidence="2">
    <location>
        <begin position="104"/>
        <end position="126"/>
    </location>
</feature>
<keyword evidence="2" id="KW-1133">Transmembrane helix</keyword>
<dbReference type="RefSeq" id="WP_178047112.1">
    <property type="nucleotide sequence ID" value="NZ_JAJEPR010000014.1"/>
</dbReference>
<dbReference type="EMBL" id="JAJEPR010000014">
    <property type="protein sequence ID" value="MCC2190112.1"/>
    <property type="molecule type" value="Genomic_DNA"/>
</dbReference>
<feature type="transmembrane region" description="Helical" evidence="2">
    <location>
        <begin position="132"/>
        <end position="163"/>
    </location>
</feature>
<proteinExistence type="predicted"/>
<accession>A0AAE3DTC0</accession>
<name>A0AAE3DTC0_9FIRM</name>
<dbReference type="AlphaFoldDB" id="A0AAE3DTC0"/>
<organism evidence="3 4">
    <name type="scientific">Fusicatenibacter faecihominis</name>
    <dbReference type="NCBI Taxonomy" id="2881276"/>
    <lineage>
        <taxon>Bacteria</taxon>
        <taxon>Bacillati</taxon>
        <taxon>Bacillota</taxon>
        <taxon>Clostridia</taxon>
        <taxon>Lachnospirales</taxon>
        <taxon>Lachnospiraceae</taxon>
        <taxon>Fusicatenibacter</taxon>
    </lineage>
</organism>
<keyword evidence="2" id="KW-0812">Transmembrane</keyword>